<accession>A0A0P6X031</accession>
<name>A0A0P6X031_9CHLR</name>
<dbReference type="RefSeq" id="WP_075063443.1">
    <property type="nucleotide sequence ID" value="NZ_LGCL01000027.1"/>
</dbReference>
<keyword evidence="2" id="KW-1185">Reference proteome</keyword>
<evidence type="ECO:0000313" key="2">
    <source>
        <dbReference type="Proteomes" id="UP000050417"/>
    </source>
</evidence>
<proteinExistence type="predicted"/>
<dbReference type="STRING" id="1134406.ADN00_12965"/>
<comment type="caution">
    <text evidence="1">The sequence shown here is derived from an EMBL/GenBank/DDBJ whole genome shotgun (WGS) entry which is preliminary data.</text>
</comment>
<gene>
    <name evidence="1" type="ORF">ADN00_12965</name>
</gene>
<dbReference type="Proteomes" id="UP000050417">
    <property type="component" value="Unassembled WGS sequence"/>
</dbReference>
<dbReference type="OrthoDB" id="291011at2"/>
<sequence length="87" mass="9396">MQISSPLSLRATPETGQASYLYDGDGNLARGIVNGVVTFYPGRHYNRAVDGANVTVKKFYTLGSTTVAVRTVQGSTDTLNWILSDCH</sequence>
<dbReference type="AlphaFoldDB" id="A0A0P6X031"/>
<protein>
    <submittedName>
        <fullName evidence="1">Uncharacterized protein</fullName>
    </submittedName>
</protein>
<dbReference type="EMBL" id="LGCL01000027">
    <property type="protein sequence ID" value="KPL75547.1"/>
    <property type="molecule type" value="Genomic_DNA"/>
</dbReference>
<evidence type="ECO:0000313" key="1">
    <source>
        <dbReference type="EMBL" id="KPL75547.1"/>
    </source>
</evidence>
<organism evidence="1 2">
    <name type="scientific">Ornatilinea apprima</name>
    <dbReference type="NCBI Taxonomy" id="1134406"/>
    <lineage>
        <taxon>Bacteria</taxon>
        <taxon>Bacillati</taxon>
        <taxon>Chloroflexota</taxon>
        <taxon>Anaerolineae</taxon>
        <taxon>Anaerolineales</taxon>
        <taxon>Anaerolineaceae</taxon>
        <taxon>Ornatilinea</taxon>
    </lineage>
</organism>
<reference evidence="1 2" key="1">
    <citation type="submission" date="2015-07" db="EMBL/GenBank/DDBJ databases">
        <title>Genome sequence of Ornatilinea apprima DSM 23815.</title>
        <authorList>
            <person name="Hemp J."/>
            <person name="Ward L.M."/>
            <person name="Pace L.A."/>
            <person name="Fischer W.W."/>
        </authorList>
    </citation>
    <scope>NUCLEOTIDE SEQUENCE [LARGE SCALE GENOMIC DNA]</scope>
    <source>
        <strain evidence="1 2">P3M-1</strain>
    </source>
</reference>